<comment type="caution">
    <text evidence="2">The sequence shown here is derived from an EMBL/GenBank/DDBJ whole genome shotgun (WGS) entry which is preliminary data.</text>
</comment>
<evidence type="ECO:0000256" key="1">
    <source>
        <dbReference type="SAM" id="Phobius"/>
    </source>
</evidence>
<dbReference type="EMBL" id="JBHSNP010000025">
    <property type="protein sequence ID" value="MFC5603839.1"/>
    <property type="molecule type" value="Genomic_DNA"/>
</dbReference>
<keyword evidence="1" id="KW-0472">Membrane</keyword>
<sequence>MTDFLIFYAPFIILIATIVVAFLIAPLDGAVADKEE</sequence>
<dbReference type="Proteomes" id="UP001596071">
    <property type="component" value="Unassembled WGS sequence"/>
</dbReference>
<proteinExistence type="predicted"/>
<dbReference type="Pfam" id="PF22282">
    <property type="entry name" value="CydS"/>
    <property type="match status" value="1"/>
</dbReference>
<dbReference type="RefSeq" id="WP_381444967.1">
    <property type="nucleotide sequence ID" value="NZ_JBHSNP010000025.1"/>
</dbReference>
<name>A0ABW0TXS7_9BACL</name>
<protein>
    <submittedName>
        <fullName evidence="2">Uncharacterized protein</fullName>
    </submittedName>
</protein>
<keyword evidence="1" id="KW-0812">Transmembrane</keyword>
<organism evidence="2 3">
    <name type="scientific">Sporosarcina koreensis</name>
    <dbReference type="NCBI Taxonomy" id="334735"/>
    <lineage>
        <taxon>Bacteria</taxon>
        <taxon>Bacillati</taxon>
        <taxon>Bacillota</taxon>
        <taxon>Bacilli</taxon>
        <taxon>Bacillales</taxon>
        <taxon>Caryophanaceae</taxon>
        <taxon>Sporosarcina</taxon>
    </lineage>
</organism>
<accession>A0ABW0TXS7</accession>
<evidence type="ECO:0000313" key="2">
    <source>
        <dbReference type="EMBL" id="MFC5603839.1"/>
    </source>
</evidence>
<dbReference type="InterPro" id="IPR054381">
    <property type="entry name" value="CydS"/>
</dbReference>
<keyword evidence="3" id="KW-1185">Reference proteome</keyword>
<reference evidence="3" key="1">
    <citation type="journal article" date="2019" name="Int. J. Syst. Evol. Microbiol.">
        <title>The Global Catalogue of Microorganisms (GCM) 10K type strain sequencing project: providing services to taxonomists for standard genome sequencing and annotation.</title>
        <authorList>
            <consortium name="The Broad Institute Genomics Platform"/>
            <consortium name="The Broad Institute Genome Sequencing Center for Infectious Disease"/>
            <person name="Wu L."/>
            <person name="Ma J."/>
        </authorList>
    </citation>
    <scope>NUCLEOTIDE SEQUENCE [LARGE SCALE GENOMIC DNA]</scope>
    <source>
        <strain evidence="3">KACC 11299</strain>
    </source>
</reference>
<keyword evidence="1" id="KW-1133">Transmembrane helix</keyword>
<feature type="transmembrane region" description="Helical" evidence="1">
    <location>
        <begin position="6"/>
        <end position="27"/>
    </location>
</feature>
<gene>
    <name evidence="2" type="ORF">ACFPTP_11460</name>
</gene>
<evidence type="ECO:0000313" key="3">
    <source>
        <dbReference type="Proteomes" id="UP001596071"/>
    </source>
</evidence>